<dbReference type="SMART" id="SM00558">
    <property type="entry name" value="JmjC"/>
    <property type="match status" value="1"/>
</dbReference>
<dbReference type="Gene3D" id="2.60.120.650">
    <property type="entry name" value="Cupin"/>
    <property type="match status" value="1"/>
</dbReference>
<feature type="region of interest" description="Disordered" evidence="4">
    <location>
        <begin position="1205"/>
        <end position="1313"/>
    </location>
</feature>
<feature type="compositionally biased region" description="Basic and acidic residues" evidence="4">
    <location>
        <begin position="407"/>
        <end position="425"/>
    </location>
</feature>
<feature type="compositionally biased region" description="Polar residues" evidence="4">
    <location>
        <begin position="1"/>
        <end position="12"/>
    </location>
</feature>
<feature type="compositionally biased region" description="Basic and acidic residues" evidence="4">
    <location>
        <begin position="194"/>
        <end position="203"/>
    </location>
</feature>
<dbReference type="STRING" id="1296121.A0A1A6A8D0"/>
<proteinExistence type="predicted"/>
<feature type="compositionally biased region" description="Polar residues" evidence="4">
    <location>
        <begin position="1519"/>
        <end position="1533"/>
    </location>
</feature>
<evidence type="ECO:0000256" key="3">
    <source>
        <dbReference type="ARBA" id="ARBA00023242"/>
    </source>
</evidence>
<dbReference type="GO" id="GO:0031490">
    <property type="term" value="F:chromatin DNA binding"/>
    <property type="evidence" value="ECO:0007669"/>
    <property type="project" value="TreeGrafter"/>
</dbReference>
<reference evidence="6" key="1">
    <citation type="submission" date="2013-07" db="EMBL/GenBank/DDBJ databases">
        <title>The Genome Sequence of Cryptococcus dejecticola CBS10117.</title>
        <authorList>
            <consortium name="The Broad Institute Genome Sequencing Platform"/>
            <person name="Cuomo C."/>
            <person name="Litvintseva A."/>
            <person name="Chen Y."/>
            <person name="Heitman J."/>
            <person name="Sun S."/>
            <person name="Springer D."/>
            <person name="Dromer F."/>
            <person name="Young S.K."/>
            <person name="Zeng Q."/>
            <person name="Gargeya S."/>
            <person name="Fitzgerald M."/>
            <person name="Abouelleil A."/>
            <person name="Alvarado L."/>
            <person name="Berlin A.M."/>
            <person name="Chapman S.B."/>
            <person name="Dewar J."/>
            <person name="Goldberg J."/>
            <person name="Griggs A."/>
            <person name="Gujja S."/>
            <person name="Hansen M."/>
            <person name="Howarth C."/>
            <person name="Imamovic A."/>
            <person name="Larimer J."/>
            <person name="McCowan C."/>
            <person name="Murphy C."/>
            <person name="Pearson M."/>
            <person name="Priest M."/>
            <person name="Roberts A."/>
            <person name="Saif S."/>
            <person name="Shea T."/>
            <person name="Sykes S."/>
            <person name="Wortman J."/>
            <person name="Nusbaum C."/>
            <person name="Birren B."/>
        </authorList>
    </citation>
    <scope>NUCLEOTIDE SEQUENCE [LARGE SCALE GENOMIC DNA]</scope>
    <source>
        <strain evidence="6">CBS 10117</strain>
    </source>
</reference>
<feature type="compositionally biased region" description="Basic and acidic residues" evidence="4">
    <location>
        <begin position="1271"/>
        <end position="1280"/>
    </location>
</feature>
<feature type="compositionally biased region" description="Polar residues" evidence="4">
    <location>
        <begin position="350"/>
        <end position="362"/>
    </location>
</feature>
<gene>
    <name evidence="6" type="ORF">I303_04036</name>
    <name evidence="7" type="ORF">I303_104017</name>
</gene>
<feature type="domain" description="JmjC" evidence="5">
    <location>
        <begin position="979"/>
        <end position="1151"/>
    </location>
</feature>
<reference evidence="7" key="2">
    <citation type="submission" date="2013-07" db="EMBL/GenBank/DDBJ databases">
        <authorList>
            <consortium name="The Broad Institute Genome Sequencing Platform"/>
            <person name="Cuomo C."/>
            <person name="Litvintseva A."/>
            <person name="Chen Y."/>
            <person name="Heitman J."/>
            <person name="Sun S."/>
            <person name="Springer D."/>
            <person name="Dromer F."/>
            <person name="Young S.K."/>
            <person name="Zeng Q."/>
            <person name="Gargeya S."/>
            <person name="Fitzgerald M."/>
            <person name="Abouelleil A."/>
            <person name="Alvarado L."/>
            <person name="Berlin A.M."/>
            <person name="Chapman S.B."/>
            <person name="Dewar J."/>
            <person name="Goldberg J."/>
            <person name="Griggs A."/>
            <person name="Gujja S."/>
            <person name="Hansen M."/>
            <person name="Howarth C."/>
            <person name="Imamovic A."/>
            <person name="Larimer J."/>
            <person name="McCowan C."/>
            <person name="Murphy C."/>
            <person name="Pearson M."/>
            <person name="Priest M."/>
            <person name="Roberts A."/>
            <person name="Saif S."/>
            <person name="Shea T."/>
            <person name="Sykes S."/>
            <person name="Wortman J."/>
            <person name="Nusbaum C."/>
            <person name="Birren B."/>
        </authorList>
    </citation>
    <scope>NUCLEOTIDE SEQUENCE</scope>
    <source>
        <strain evidence="7">CBS 10117</strain>
    </source>
</reference>
<dbReference type="InterPro" id="IPR003347">
    <property type="entry name" value="JmjC_dom"/>
</dbReference>
<feature type="compositionally biased region" description="Acidic residues" evidence="4">
    <location>
        <begin position="1578"/>
        <end position="1588"/>
    </location>
</feature>
<feature type="compositionally biased region" description="Basic and acidic residues" evidence="4">
    <location>
        <begin position="386"/>
        <end position="399"/>
    </location>
</feature>
<feature type="compositionally biased region" description="Low complexity" evidence="4">
    <location>
        <begin position="1248"/>
        <end position="1259"/>
    </location>
</feature>
<dbReference type="GO" id="GO:0046872">
    <property type="term" value="F:metal ion binding"/>
    <property type="evidence" value="ECO:0007669"/>
    <property type="project" value="UniProtKB-KW"/>
</dbReference>
<keyword evidence="8" id="KW-1185">Reference proteome</keyword>
<feature type="compositionally biased region" description="Polar residues" evidence="4">
    <location>
        <begin position="1352"/>
        <end position="1363"/>
    </location>
</feature>
<dbReference type="GO" id="GO:0006357">
    <property type="term" value="P:regulation of transcription by RNA polymerase II"/>
    <property type="evidence" value="ECO:0007669"/>
    <property type="project" value="TreeGrafter"/>
</dbReference>
<dbReference type="Pfam" id="PF02373">
    <property type="entry name" value="JmjC"/>
    <property type="match status" value="1"/>
</dbReference>
<reference evidence="7" key="3">
    <citation type="submission" date="2024-02" db="EMBL/GenBank/DDBJ databases">
        <title>Comparative genomics of Cryptococcus and Kwoniella reveals pathogenesis evolution and contrasting modes of karyotype evolution via chromosome fusion or intercentromeric recombination.</title>
        <authorList>
            <person name="Coelho M.A."/>
            <person name="David-Palma M."/>
            <person name="Shea T."/>
            <person name="Bowers K."/>
            <person name="McGinley-Smith S."/>
            <person name="Mohammad A.W."/>
            <person name="Gnirke A."/>
            <person name="Yurkov A.M."/>
            <person name="Nowrousian M."/>
            <person name="Sun S."/>
            <person name="Cuomo C.A."/>
            <person name="Heitman J."/>
        </authorList>
    </citation>
    <scope>NUCLEOTIDE SEQUENCE</scope>
    <source>
        <strain evidence="7">CBS 10117</strain>
    </source>
</reference>
<feature type="compositionally biased region" description="Acidic residues" evidence="4">
    <location>
        <begin position="783"/>
        <end position="796"/>
    </location>
</feature>
<protein>
    <recommendedName>
        <fullName evidence="5">JmjC domain-containing protein</fullName>
    </recommendedName>
</protein>
<accession>A0A1A6A8D0</accession>
<dbReference type="GO" id="GO:0003712">
    <property type="term" value="F:transcription coregulator activity"/>
    <property type="evidence" value="ECO:0007669"/>
    <property type="project" value="TreeGrafter"/>
</dbReference>
<dbReference type="PANTHER" id="PTHR12549">
    <property type="entry name" value="JMJC DOMAIN-CONTAINING HISTONE DEMETHYLATION PROTEIN"/>
    <property type="match status" value="1"/>
</dbReference>
<dbReference type="PROSITE" id="PS51184">
    <property type="entry name" value="JMJC"/>
    <property type="match status" value="1"/>
</dbReference>
<feature type="compositionally biased region" description="Acidic residues" evidence="4">
    <location>
        <begin position="182"/>
        <end position="193"/>
    </location>
</feature>
<feature type="compositionally biased region" description="Polar residues" evidence="4">
    <location>
        <begin position="144"/>
        <end position="154"/>
    </location>
</feature>
<feature type="compositionally biased region" description="Basic and acidic residues" evidence="4">
    <location>
        <begin position="1288"/>
        <end position="1313"/>
    </location>
</feature>
<feature type="region of interest" description="Disordered" evidence="4">
    <location>
        <begin position="1446"/>
        <end position="1534"/>
    </location>
</feature>
<feature type="region of interest" description="Disordered" evidence="4">
    <location>
        <begin position="772"/>
        <end position="796"/>
    </location>
</feature>
<dbReference type="GO" id="GO:0000118">
    <property type="term" value="C:histone deacetylase complex"/>
    <property type="evidence" value="ECO:0007669"/>
    <property type="project" value="TreeGrafter"/>
</dbReference>
<dbReference type="GeneID" id="28967735"/>
<feature type="compositionally biased region" description="Polar residues" evidence="4">
    <location>
        <begin position="208"/>
        <end position="225"/>
    </location>
</feature>
<dbReference type="KEGG" id="kdj:28967735"/>
<feature type="compositionally biased region" description="Basic and acidic residues" evidence="4">
    <location>
        <begin position="231"/>
        <end position="251"/>
    </location>
</feature>
<dbReference type="OrthoDB" id="1667110at2759"/>
<evidence type="ECO:0000256" key="4">
    <source>
        <dbReference type="SAM" id="MobiDB-lite"/>
    </source>
</evidence>
<feature type="compositionally biased region" description="Basic and acidic residues" evidence="4">
    <location>
        <begin position="1397"/>
        <end position="1419"/>
    </location>
</feature>
<feature type="region of interest" description="Disordered" evidence="4">
    <location>
        <begin position="1352"/>
        <end position="1421"/>
    </location>
</feature>
<feature type="compositionally biased region" description="Low complexity" evidence="4">
    <location>
        <begin position="1387"/>
        <end position="1396"/>
    </location>
</feature>
<feature type="compositionally biased region" description="Low complexity" evidence="4">
    <location>
        <begin position="1468"/>
        <end position="1485"/>
    </location>
</feature>
<feature type="region of interest" description="Disordered" evidence="4">
    <location>
        <begin position="1568"/>
        <end position="1617"/>
    </location>
</feature>
<evidence type="ECO:0000259" key="5">
    <source>
        <dbReference type="PROSITE" id="PS51184"/>
    </source>
</evidence>
<sequence>MAEPINSLSGPTGSAEETHNGAKDLPPTVNNSTDGDVGHTPSKEHRDEDKPAEGVTNTVSAAGSSQAPTAIENGHIPPVSAAEKDKETEFELAPLPTEFDPDAPVSLPQTINDKDESNPFGVEDDLHSVSEHEQGDEHEPDNAENGNENQQQDVVMQEAPEEEDEGNLMDYITSITAFGPAEGEEEEEEEQETVEIRDGDMPPKDQAIQGNEQPPQENIGRAQTQTDDKDESEKDLNDVERANDSAKDVEMSSRATSPLTPGSDIPELPDTLSLSPIKSFEPLTAPSARRPTTNTKEQKEQDKQTNDSNSEFLPHAESSASAQRRSLSPSIRPTDKRGELPVAAEEARPESSTIISQKSTMNGRKRHLDDVPTDSATAKKQNKKHVTAEESDTRNDTGKRNSGGKGKGKEKARPMDIDDDLHSIGDADESEEMRLDGKDDEQYQPSDHEPPQSKQGKEGKNPNKRLKVTGSEDGTSKPTKGSTTSKKRLDAMPGTKPSNKPPEKIVPRAKMLSDAMVKKLLKGKTTEVQMSACQRPRYGKWGKCTQCIAKLGGDSCRFRDFRTFPIDPDTTDITGPGYFESTEWKEESTPLPTEFNREFEEEHIIKTEKTVATMLLPLVTSEARHVSSKKAIKRGMDAAKHRSVCDFCSSTIFGGWFFCKICGRDYCLTCERYFPDSMETITQSPWPIPDAARPRLLKCQNQPGQRPVGQPKHHRGHLQAVSRFDEAELKEHWLKLSEYALSGLARANLDEKLGYMCLTRDDEGVEALVGSVLRDDNNKQSEGEEGDGTANQDAEEGTIDTIAPLPMERIDIENDMVVEEGDKNEESEGVPEDGWRYTKTTNEAAKPIPDPAGLREGSGTREFVFVQDEKLDNAVFDKIWSKGEPIVVDNVSRKLNLGWTPDDFIERFGEEKCYVVNCQTDAFKLTTVGQFFNKFKDFDERGEGILKLKDWPATDDFKNTHPELYNDFCDALPVPDYTRREGVLNLYSHFPPGPTRPDIGPKMYNAFEAKETAGGFGSTRLHMDVADAVNLLLYAKEEEEEQPGCAVWDLFRAEDADLIREFLKEKFGHSHVFTDPIHSQLFYLDSELRRELYETKGVKGWRVYQYPGQAVFIPAGCAHQVCNLADCIKIALDFVSPHNVKRCQQLTQDFRKENFAKAWKEDVLQLYNVLWYSWLSCIETRERRIREAEEAATAQKAREAHLASLRKGRHGYNDDDSGHTFRHASPSAHQPWGAWNVSSVRDEPQLDSRSPSVSRGGSPTLARVLADADADAEKGDKQDGEIDGEQDKEDKEDHDQDQKAKAQAEAESKARQELAGRLLEITLKKEPPSSSETFLGSNTLWSGRKGLIYHQKPTNASTISGRTIETRRSGNGSASGSSEDVKPSLSARQLALLAKQQEQEQKEKLRLERRAKNPPRELRTSTLIKLGAKKLEDVLASARADMLGDLDLGEGGSPLSDQEIWPNPNPNPLSSTTPTIAIPSSTAPPEATQSSDDNNQIENTDIIIDTDVNADADIPPNLTVGQQSTDQHTYTTQDEVDETMTEDLDFMIGQEEDEGFDIRDSLMTLQDVFNNQARTQEEEHEQEQEQIDQPEGRNDSQDDQVAPTSTQVESEQDRLEREELAANLRNIGEIEMEDI</sequence>
<dbReference type="VEuPathDB" id="FungiDB:I303_04036"/>
<organism evidence="6">
    <name type="scientific">Kwoniella dejecticola CBS 10117</name>
    <dbReference type="NCBI Taxonomy" id="1296121"/>
    <lineage>
        <taxon>Eukaryota</taxon>
        <taxon>Fungi</taxon>
        <taxon>Dikarya</taxon>
        <taxon>Basidiomycota</taxon>
        <taxon>Agaricomycotina</taxon>
        <taxon>Tremellomycetes</taxon>
        <taxon>Tremellales</taxon>
        <taxon>Cryptococcaceae</taxon>
        <taxon>Kwoniella</taxon>
    </lineage>
</organism>
<keyword evidence="3" id="KW-0539">Nucleus</keyword>
<feature type="compositionally biased region" description="Polar residues" evidence="4">
    <location>
        <begin position="1487"/>
        <end position="1499"/>
    </location>
</feature>
<feature type="compositionally biased region" description="Basic and acidic residues" evidence="4">
    <location>
        <begin position="773"/>
        <end position="782"/>
    </location>
</feature>
<dbReference type="Proteomes" id="UP000078595">
    <property type="component" value="Chromosome 4"/>
</dbReference>
<feature type="compositionally biased region" description="Basic and acidic residues" evidence="4">
    <location>
        <begin position="41"/>
        <end position="52"/>
    </location>
</feature>
<feature type="compositionally biased region" description="Basic and acidic residues" evidence="4">
    <location>
        <begin position="124"/>
        <end position="141"/>
    </location>
</feature>
<evidence type="ECO:0000313" key="7">
    <source>
        <dbReference type="EMBL" id="WWC61433.1"/>
    </source>
</evidence>
<dbReference type="EMBL" id="KI894030">
    <property type="protein sequence ID" value="OBR86312.1"/>
    <property type="molecule type" value="Genomic_DNA"/>
</dbReference>
<evidence type="ECO:0000313" key="6">
    <source>
        <dbReference type="EMBL" id="OBR86312.1"/>
    </source>
</evidence>
<keyword evidence="2" id="KW-0479">Metal-binding</keyword>
<dbReference type="EMBL" id="CP144533">
    <property type="protein sequence ID" value="WWC61433.1"/>
    <property type="molecule type" value="Genomic_DNA"/>
</dbReference>
<feature type="compositionally biased region" description="Polar residues" evidence="4">
    <location>
        <begin position="318"/>
        <end position="331"/>
    </location>
</feature>
<dbReference type="InterPro" id="IPR045109">
    <property type="entry name" value="LSDs-like"/>
</dbReference>
<feature type="compositionally biased region" description="Polar residues" evidence="4">
    <location>
        <begin position="55"/>
        <end position="68"/>
    </location>
</feature>
<feature type="region of interest" description="Disordered" evidence="4">
    <location>
        <begin position="1"/>
        <end position="504"/>
    </location>
</feature>
<feature type="compositionally biased region" description="Basic and acidic residues" evidence="4">
    <location>
        <begin position="432"/>
        <end position="461"/>
    </location>
</feature>
<evidence type="ECO:0000313" key="8">
    <source>
        <dbReference type="Proteomes" id="UP000078595"/>
    </source>
</evidence>
<evidence type="ECO:0000256" key="2">
    <source>
        <dbReference type="ARBA" id="ARBA00022723"/>
    </source>
</evidence>
<dbReference type="PANTHER" id="PTHR12549:SF38">
    <property type="entry name" value="JMJC DOMAIN-CONTAINING HISTONE DEMETHYLASE 2, ISOFORM A"/>
    <property type="match status" value="1"/>
</dbReference>
<feature type="compositionally biased region" description="Basic and acidic residues" evidence="4">
    <location>
        <begin position="296"/>
        <end position="305"/>
    </location>
</feature>
<dbReference type="GO" id="GO:0000785">
    <property type="term" value="C:chromatin"/>
    <property type="evidence" value="ECO:0007669"/>
    <property type="project" value="TreeGrafter"/>
</dbReference>
<feature type="compositionally biased region" description="Basic and acidic residues" evidence="4">
    <location>
        <begin position="333"/>
        <end position="349"/>
    </location>
</feature>
<comment type="subcellular location">
    <subcellularLocation>
        <location evidence="1">Nucleus</location>
    </subcellularLocation>
</comment>
<feature type="compositionally biased region" description="Low complexity" evidence="4">
    <location>
        <begin position="1369"/>
        <end position="1378"/>
    </location>
</feature>
<dbReference type="RefSeq" id="XP_018264154.1">
    <property type="nucleotide sequence ID" value="XM_018407346.1"/>
</dbReference>
<dbReference type="SUPFAM" id="SSF51197">
    <property type="entry name" value="Clavaminate synthase-like"/>
    <property type="match status" value="1"/>
</dbReference>
<name>A0A1A6A8D0_9TREE</name>
<evidence type="ECO:0000256" key="1">
    <source>
        <dbReference type="ARBA" id="ARBA00004123"/>
    </source>
</evidence>
<dbReference type="GO" id="GO:0032454">
    <property type="term" value="F:histone H3K9 demethylase activity"/>
    <property type="evidence" value="ECO:0007669"/>
    <property type="project" value="InterPro"/>
</dbReference>